<proteinExistence type="predicted"/>
<dbReference type="Pfam" id="PF13087">
    <property type="entry name" value="AAA_12"/>
    <property type="match status" value="1"/>
</dbReference>
<feature type="domain" description="DNA2/NAM7 helicase-like C-terminal" evidence="1">
    <location>
        <begin position="24"/>
        <end position="161"/>
    </location>
</feature>
<dbReference type="Proteomes" id="UP000092443">
    <property type="component" value="Unplaced"/>
</dbReference>
<name>A0A9C6DZ52_9MUSC</name>
<keyword evidence="3" id="KW-0067">ATP-binding</keyword>
<dbReference type="InterPro" id="IPR047187">
    <property type="entry name" value="SF1_C_Upf1"/>
</dbReference>
<dbReference type="GO" id="GO:0035194">
    <property type="term" value="P:regulatory ncRNA-mediated post-transcriptional gene silencing"/>
    <property type="evidence" value="ECO:0007669"/>
    <property type="project" value="TreeGrafter"/>
</dbReference>
<dbReference type="RefSeq" id="XP_037897078.1">
    <property type="nucleotide sequence ID" value="XM_038041150.1"/>
</dbReference>
<dbReference type="GeneID" id="119642159"/>
<keyword evidence="2" id="KW-1185">Reference proteome</keyword>
<dbReference type="PANTHER" id="PTHR10887">
    <property type="entry name" value="DNA2/NAM7 HELICASE FAMILY"/>
    <property type="match status" value="1"/>
</dbReference>
<dbReference type="SUPFAM" id="SSF52540">
    <property type="entry name" value="P-loop containing nucleoside triphosphate hydrolases"/>
    <property type="match status" value="1"/>
</dbReference>
<dbReference type="GO" id="GO:0004386">
    <property type="term" value="F:helicase activity"/>
    <property type="evidence" value="ECO:0007669"/>
    <property type="project" value="UniProtKB-KW"/>
</dbReference>
<gene>
    <name evidence="3" type="primary">LOC119642159</name>
</gene>
<organism evidence="2 3">
    <name type="scientific">Glossina fuscipes</name>
    <dbReference type="NCBI Taxonomy" id="7396"/>
    <lineage>
        <taxon>Eukaryota</taxon>
        <taxon>Metazoa</taxon>
        <taxon>Ecdysozoa</taxon>
        <taxon>Arthropoda</taxon>
        <taxon>Hexapoda</taxon>
        <taxon>Insecta</taxon>
        <taxon>Pterygota</taxon>
        <taxon>Neoptera</taxon>
        <taxon>Endopterygota</taxon>
        <taxon>Diptera</taxon>
        <taxon>Brachycera</taxon>
        <taxon>Muscomorpha</taxon>
        <taxon>Hippoboscoidea</taxon>
        <taxon>Glossinidae</taxon>
        <taxon>Glossina</taxon>
    </lineage>
</organism>
<sequence length="201" mass="22876">MISEGNSREAEMLTQLDDILPQYRRNAHGIFFHGLRGQNMQKNDSPSWYNPYEAKMVFLMTSKLYGKNIRPKSIGIITPFIGQVEHLPKLFDDATVTAPNIGTVEEFQGEERDIILISTVRSSKEHIPSDLRHGLGFIQNRKLTNLAITRPRYLLVVYGNADLLVLDPRWRMIIKHCVDNDAISLVTLVSTPIPAIRCLSF</sequence>
<keyword evidence="3" id="KW-0378">Hydrolase</keyword>
<accession>A0A9C6DZ52</accession>
<keyword evidence="3" id="KW-0547">Nucleotide-binding</keyword>
<keyword evidence="3" id="KW-0347">Helicase</keyword>
<dbReference type="KEGG" id="gfs:119642159"/>
<dbReference type="PANTHER" id="PTHR10887:SF419">
    <property type="entry name" value="RNA HELICASE MOV10L1"/>
    <property type="match status" value="1"/>
</dbReference>
<dbReference type="InterPro" id="IPR045055">
    <property type="entry name" value="DNA2/NAM7-like"/>
</dbReference>
<dbReference type="AlphaFoldDB" id="A0A9C6DZ52"/>
<dbReference type="Gene3D" id="3.40.50.300">
    <property type="entry name" value="P-loop containing nucleotide triphosphate hydrolases"/>
    <property type="match status" value="1"/>
</dbReference>
<dbReference type="InterPro" id="IPR041679">
    <property type="entry name" value="DNA2/NAM7-like_C"/>
</dbReference>
<dbReference type="GO" id="GO:0005829">
    <property type="term" value="C:cytosol"/>
    <property type="evidence" value="ECO:0007669"/>
    <property type="project" value="TreeGrafter"/>
</dbReference>
<evidence type="ECO:0000259" key="1">
    <source>
        <dbReference type="Pfam" id="PF13087"/>
    </source>
</evidence>
<dbReference type="GO" id="GO:0043186">
    <property type="term" value="C:P granule"/>
    <property type="evidence" value="ECO:0007669"/>
    <property type="project" value="TreeGrafter"/>
</dbReference>
<dbReference type="InterPro" id="IPR027417">
    <property type="entry name" value="P-loop_NTPase"/>
</dbReference>
<reference evidence="3" key="1">
    <citation type="submission" date="2025-08" db="UniProtKB">
        <authorList>
            <consortium name="RefSeq"/>
        </authorList>
    </citation>
    <scope>IDENTIFICATION</scope>
    <source>
        <tissue evidence="3">Whole body pupa</tissue>
    </source>
</reference>
<protein>
    <submittedName>
        <fullName evidence="3">Probable RNA helicase armi</fullName>
    </submittedName>
</protein>
<dbReference type="CDD" id="cd18808">
    <property type="entry name" value="SF1_C_Upf1"/>
    <property type="match status" value="1"/>
</dbReference>
<evidence type="ECO:0000313" key="2">
    <source>
        <dbReference type="Proteomes" id="UP000092443"/>
    </source>
</evidence>
<evidence type="ECO:0000313" key="3">
    <source>
        <dbReference type="RefSeq" id="XP_037897078.1"/>
    </source>
</evidence>